<organism evidence="1">
    <name type="scientific">Caulobacter sp. (strain K31)</name>
    <dbReference type="NCBI Taxonomy" id="366602"/>
    <lineage>
        <taxon>Bacteria</taxon>
        <taxon>Pseudomonadati</taxon>
        <taxon>Pseudomonadota</taxon>
        <taxon>Alphaproteobacteria</taxon>
        <taxon>Caulobacterales</taxon>
        <taxon>Caulobacteraceae</taxon>
        <taxon>Caulobacter</taxon>
    </lineage>
</organism>
<reference evidence="1" key="1">
    <citation type="submission" date="2008-01" db="EMBL/GenBank/DDBJ databases">
        <title>Complete sequence of plasmid1 pCAUL01 of Caulobacter sp. K31.</title>
        <authorList>
            <consortium name="US DOE Joint Genome Institute"/>
            <person name="Copeland A."/>
            <person name="Lucas S."/>
            <person name="Lapidus A."/>
            <person name="Barry K."/>
            <person name="Glavina del Rio T."/>
            <person name="Dalin E."/>
            <person name="Tice H."/>
            <person name="Pitluck S."/>
            <person name="Bruce D."/>
            <person name="Goodwin L."/>
            <person name="Thompson L.S."/>
            <person name="Brettin T."/>
            <person name="Detter J.C."/>
            <person name="Han C."/>
            <person name="Schmutz J."/>
            <person name="Larimer F."/>
            <person name="Land M."/>
            <person name="Hauser L."/>
            <person name="Kyrpides N."/>
            <person name="Kim E."/>
            <person name="Stephens C."/>
            <person name="Richardson P."/>
        </authorList>
    </citation>
    <scope>NUCLEOTIDE SEQUENCE [LARGE SCALE GENOMIC DNA]</scope>
    <source>
        <plasmid evidence="1">K31</plasmid>
        <plasmid evidence="1">pCAUL01</plasmid>
    </source>
</reference>
<dbReference type="AlphaFoldDB" id="B0T9L1"/>
<protein>
    <submittedName>
        <fullName evidence="1">Uncharacterized protein</fullName>
    </submittedName>
</protein>
<gene>
    <name evidence="1" type="ordered locus">Caul_5266</name>
</gene>
<keyword evidence="1" id="KW-0614">Plasmid</keyword>
<geneLocation type="plasmid" evidence="1">
    <name>pCAUL01</name>
</geneLocation>
<proteinExistence type="predicted"/>
<dbReference type="HOGENOM" id="CLU_2449199_0_0_5"/>
<name>B0T9L1_CAUSK</name>
<dbReference type="EMBL" id="CP000928">
    <property type="protein sequence ID" value="ABZ74386.1"/>
    <property type="molecule type" value="Genomic_DNA"/>
</dbReference>
<sequence length="89" mass="10106">MAKSTGRALLNEILDRRTLRDLQTQKPQDTEKMSELGVSKVDLDAFVRPDVNEAFPPDTPPGQRPKLLYRRGELKSSTTYKDLCAKCRV</sequence>
<dbReference type="KEGG" id="cak:Caul_5266"/>
<evidence type="ECO:0000313" key="1">
    <source>
        <dbReference type="EMBL" id="ABZ74386.1"/>
    </source>
</evidence>
<accession>B0T9L1</accession>